<evidence type="ECO:0000259" key="2">
    <source>
        <dbReference type="Pfam" id="PF10502"/>
    </source>
</evidence>
<keyword evidence="1" id="KW-0472">Membrane</keyword>
<dbReference type="InterPro" id="IPR019533">
    <property type="entry name" value="Peptidase_S26"/>
</dbReference>
<gene>
    <name evidence="3" type="ORF">DFR49_2555</name>
</gene>
<feature type="domain" description="Peptidase S26" evidence="2">
    <location>
        <begin position="4"/>
        <end position="157"/>
    </location>
</feature>
<feature type="transmembrane region" description="Helical" evidence="1">
    <location>
        <begin position="43"/>
        <end position="64"/>
    </location>
</feature>
<dbReference type="Pfam" id="PF10502">
    <property type="entry name" value="Peptidase_S26"/>
    <property type="match status" value="1"/>
</dbReference>
<comment type="caution">
    <text evidence="3">The sequence shown here is derived from an EMBL/GenBank/DDBJ whole genome shotgun (WGS) entry which is preliminary data.</text>
</comment>
<sequence>MTLLAAVLFAALFIATALAGPRPRLVWNASASAPIGLYRLSAVSHPAVGMLVVIVPPMSLARFLDERRYLPIGVPLLKHVAARPGARICRFGARVTIDGHVAAVALSRDTRGRLLPRWRGCRTIAAGQLFVLNAAADSMDGRYFGPIPASGLIGRATPILTRDAPGAPLRWRGIGVAAASSSSKKGHSACR</sequence>
<dbReference type="Proteomes" id="UP000266568">
    <property type="component" value="Unassembled WGS sequence"/>
</dbReference>
<dbReference type="AlphaFoldDB" id="A0A397PDS4"/>
<dbReference type="EMBL" id="QXDC01000003">
    <property type="protein sequence ID" value="RIA44314.1"/>
    <property type="molecule type" value="Genomic_DNA"/>
</dbReference>
<keyword evidence="1" id="KW-0812">Transmembrane</keyword>
<dbReference type="SUPFAM" id="SSF51306">
    <property type="entry name" value="LexA/Signal peptidase"/>
    <property type="match status" value="1"/>
</dbReference>
<dbReference type="Gene3D" id="2.10.109.10">
    <property type="entry name" value="Umud Fragment, subunit A"/>
    <property type="match status" value="1"/>
</dbReference>
<evidence type="ECO:0000313" key="3">
    <source>
        <dbReference type="EMBL" id="RIA44314.1"/>
    </source>
</evidence>
<reference evidence="3 4" key="1">
    <citation type="submission" date="2018-08" db="EMBL/GenBank/DDBJ databases">
        <title>Genomic Encyclopedia of Type Strains, Phase IV (KMG-IV): sequencing the most valuable type-strain genomes for metagenomic binning, comparative biology and taxonomic classification.</title>
        <authorList>
            <person name="Goeker M."/>
        </authorList>
    </citation>
    <scope>NUCLEOTIDE SEQUENCE [LARGE SCALE GENOMIC DNA]</scope>
    <source>
        <strain evidence="3 4">DSM 25527</strain>
    </source>
</reference>
<protein>
    <submittedName>
        <fullName evidence="3">Conjugation peptidase TraF</fullName>
    </submittedName>
</protein>
<dbReference type="InterPro" id="IPR036286">
    <property type="entry name" value="LexA/Signal_pep-like_sf"/>
</dbReference>
<keyword evidence="1" id="KW-1133">Transmembrane helix</keyword>
<dbReference type="GO" id="GO:0006465">
    <property type="term" value="P:signal peptide processing"/>
    <property type="evidence" value="ECO:0007669"/>
    <property type="project" value="InterPro"/>
</dbReference>
<organism evidence="3 4">
    <name type="scientific">Hephaestia caeni</name>
    <dbReference type="NCBI Taxonomy" id="645617"/>
    <lineage>
        <taxon>Bacteria</taxon>
        <taxon>Pseudomonadati</taxon>
        <taxon>Pseudomonadota</taxon>
        <taxon>Alphaproteobacteria</taxon>
        <taxon>Sphingomonadales</taxon>
        <taxon>Sphingomonadaceae</taxon>
        <taxon>Hephaestia</taxon>
    </lineage>
</organism>
<dbReference type="GO" id="GO:0004252">
    <property type="term" value="F:serine-type endopeptidase activity"/>
    <property type="evidence" value="ECO:0007669"/>
    <property type="project" value="InterPro"/>
</dbReference>
<proteinExistence type="predicted"/>
<accession>A0A397PDS4</accession>
<evidence type="ECO:0000313" key="4">
    <source>
        <dbReference type="Proteomes" id="UP000266568"/>
    </source>
</evidence>
<name>A0A397PDS4_9SPHN</name>
<evidence type="ECO:0000256" key="1">
    <source>
        <dbReference type="SAM" id="Phobius"/>
    </source>
</evidence>
<keyword evidence="4" id="KW-1185">Reference proteome</keyword>